<comment type="caution">
    <text evidence="1">The sequence shown here is derived from an EMBL/GenBank/DDBJ whole genome shotgun (WGS) entry which is preliminary data.</text>
</comment>
<name>A0AAD7P9K2_QUISA</name>
<evidence type="ECO:0000313" key="1">
    <source>
        <dbReference type="EMBL" id="KAJ7947172.1"/>
    </source>
</evidence>
<accession>A0AAD7P9K2</accession>
<dbReference type="Proteomes" id="UP001163823">
    <property type="component" value="Chromosome 13"/>
</dbReference>
<proteinExistence type="predicted"/>
<keyword evidence="2" id="KW-1185">Reference proteome</keyword>
<dbReference type="EMBL" id="JARAOO010000013">
    <property type="protein sequence ID" value="KAJ7947172.1"/>
    <property type="molecule type" value="Genomic_DNA"/>
</dbReference>
<reference evidence="1" key="1">
    <citation type="journal article" date="2023" name="Science">
        <title>Elucidation of the pathway for biosynthesis of saponin adjuvants from the soapbark tree.</title>
        <authorList>
            <person name="Reed J."/>
            <person name="Orme A."/>
            <person name="El-Demerdash A."/>
            <person name="Owen C."/>
            <person name="Martin L.B.B."/>
            <person name="Misra R.C."/>
            <person name="Kikuchi S."/>
            <person name="Rejzek M."/>
            <person name="Martin A.C."/>
            <person name="Harkess A."/>
            <person name="Leebens-Mack J."/>
            <person name="Louveau T."/>
            <person name="Stephenson M.J."/>
            <person name="Osbourn A."/>
        </authorList>
    </citation>
    <scope>NUCLEOTIDE SEQUENCE</scope>
    <source>
        <strain evidence="1">S10</strain>
    </source>
</reference>
<organism evidence="1 2">
    <name type="scientific">Quillaja saponaria</name>
    <name type="common">Soap bark tree</name>
    <dbReference type="NCBI Taxonomy" id="32244"/>
    <lineage>
        <taxon>Eukaryota</taxon>
        <taxon>Viridiplantae</taxon>
        <taxon>Streptophyta</taxon>
        <taxon>Embryophyta</taxon>
        <taxon>Tracheophyta</taxon>
        <taxon>Spermatophyta</taxon>
        <taxon>Magnoliopsida</taxon>
        <taxon>eudicotyledons</taxon>
        <taxon>Gunneridae</taxon>
        <taxon>Pentapetalae</taxon>
        <taxon>rosids</taxon>
        <taxon>fabids</taxon>
        <taxon>Fabales</taxon>
        <taxon>Quillajaceae</taxon>
        <taxon>Quillaja</taxon>
    </lineage>
</organism>
<protein>
    <submittedName>
        <fullName evidence="1">RVP_2 domain-containing protein</fullName>
    </submittedName>
</protein>
<dbReference type="KEGG" id="qsa:O6P43_032015"/>
<sequence>MRTILAVTLGGAINHRIQRLSAVEKSVYFSQNFFISLGQTFISCNALQVLQGCVVVSLGILHQLVKTCRDKSVKFNIPAKPTIIVQGDRIKVPPNLISVIQARRLIKKKHQAYLAFVRDTQLQCPPLDRILVVREFFDIFPEELLGLPPN</sequence>
<evidence type="ECO:0000313" key="2">
    <source>
        <dbReference type="Proteomes" id="UP001163823"/>
    </source>
</evidence>
<gene>
    <name evidence="1" type="ORF">O6P43_032015</name>
</gene>
<dbReference type="AlphaFoldDB" id="A0AAD7P9K2"/>